<dbReference type="Proteomes" id="UP000234323">
    <property type="component" value="Unassembled WGS sequence"/>
</dbReference>
<evidence type="ECO:0000313" key="1">
    <source>
        <dbReference type="EMBL" id="PKY61534.1"/>
    </source>
</evidence>
<name>A0A2I1HRK6_9GLOM</name>
<protein>
    <submittedName>
        <fullName evidence="1">Uncharacterized protein</fullName>
    </submittedName>
</protein>
<evidence type="ECO:0000313" key="2">
    <source>
        <dbReference type="Proteomes" id="UP000234323"/>
    </source>
</evidence>
<dbReference type="VEuPathDB" id="FungiDB:RhiirFUN_022737"/>
<dbReference type="VEuPathDB" id="FungiDB:RhiirFUN_014468"/>
<keyword evidence="2" id="KW-1185">Reference proteome</keyword>
<dbReference type="VEuPathDB" id="FungiDB:RhiirA1_506696"/>
<dbReference type="AlphaFoldDB" id="A0A2I1HRK6"/>
<organism evidence="1 2">
    <name type="scientific">Rhizophagus irregularis</name>
    <dbReference type="NCBI Taxonomy" id="588596"/>
    <lineage>
        <taxon>Eukaryota</taxon>
        <taxon>Fungi</taxon>
        <taxon>Fungi incertae sedis</taxon>
        <taxon>Mucoromycota</taxon>
        <taxon>Glomeromycotina</taxon>
        <taxon>Glomeromycetes</taxon>
        <taxon>Glomerales</taxon>
        <taxon>Glomeraceae</taxon>
        <taxon>Rhizophagus</taxon>
    </lineage>
</organism>
<dbReference type="VEuPathDB" id="FungiDB:RhiirA1_479327"/>
<dbReference type="VEuPathDB" id="FungiDB:FUN_011345"/>
<comment type="caution">
    <text evidence="1">The sequence shown here is derived from an EMBL/GenBank/DDBJ whole genome shotgun (WGS) entry which is preliminary data.</text>
</comment>
<dbReference type="EMBL" id="LLXI01005482">
    <property type="protein sequence ID" value="PKY61534.1"/>
    <property type="molecule type" value="Genomic_DNA"/>
</dbReference>
<dbReference type="VEuPathDB" id="FungiDB:FUN_019990"/>
<feature type="non-terminal residue" evidence="1">
    <location>
        <position position="1"/>
    </location>
</feature>
<reference evidence="1 2" key="1">
    <citation type="submission" date="2015-10" db="EMBL/GenBank/DDBJ databases">
        <title>Genome analyses suggest a sexual origin of heterokaryosis in a supposedly ancient asexual fungus.</title>
        <authorList>
            <person name="Ropars J."/>
            <person name="Sedzielewska K."/>
            <person name="Noel J."/>
            <person name="Charron P."/>
            <person name="Farinelli L."/>
            <person name="Marton T."/>
            <person name="Kruger M."/>
            <person name="Pelin A."/>
            <person name="Brachmann A."/>
            <person name="Corradi N."/>
        </authorList>
    </citation>
    <scope>NUCLEOTIDE SEQUENCE [LARGE SCALE GENOMIC DNA]</scope>
    <source>
        <strain evidence="1 2">A4</strain>
    </source>
</reference>
<proteinExistence type="predicted"/>
<accession>A0A2I1HRK6</accession>
<gene>
    <name evidence="1" type="ORF">RhiirA4_486630</name>
</gene>
<sequence>GVATSTGVRNKKSLVGINSTLVASDHDFTKLSLTPSVIFFIDVPTTIEDSFYHGNVFVSYKDTVFQPSNAIRHATEFFNAIQLHYTFIPPILCLYTDGGPDHRTTFGSVQISLICLFLRGDFDFLIALRTAPYHSWANPAERIMSIINLGLQGVAIMRDSMNADLEEIFKKADTLDEIRAAANKNIDLKNGLHNCILNIQQMLHSRTERLVLHENHFQHYDPANDQNIDDFFKIILEIDKSLNISETTAEILSKKKDLQEFLKTHCRIRHYSFQIKKCNNINCGICKPIRLPLHVFENIDFLPDPVPSNSNTDCYKEFETIYRTDTTEQFRPTLITAIENAERAPAAILTNTKVRDIIQCFQCGKFRCLYSEKALTAIQKSQFQHVIDEWDYSCGSPLVPEDHALYNVLFVREKITCESPIELAYYSSRKNLTPVCYWCGYDQGLVDIPTYMTSKYKFVFPLCNVCQTAGKNFFGRIEIKTNSKKRKRDC</sequence>